<dbReference type="InterPro" id="IPR004254">
    <property type="entry name" value="AdipoR/HlyIII-related"/>
</dbReference>
<evidence type="ECO:0000256" key="7">
    <source>
        <dbReference type="SAM" id="Phobius"/>
    </source>
</evidence>
<feature type="transmembrane region" description="Helical" evidence="7">
    <location>
        <begin position="255"/>
        <end position="275"/>
    </location>
</feature>
<evidence type="ECO:0000256" key="2">
    <source>
        <dbReference type="ARBA" id="ARBA00007018"/>
    </source>
</evidence>
<gene>
    <name evidence="8" type="ORF">BCR34DRAFT_573440</name>
</gene>
<protein>
    <submittedName>
        <fullName evidence="8">Putative hemolysin-III channel protein Izh2</fullName>
    </submittedName>
</protein>
<name>A0A1Y1Z168_9PLEO</name>
<evidence type="ECO:0000313" key="9">
    <source>
        <dbReference type="Proteomes" id="UP000193144"/>
    </source>
</evidence>
<dbReference type="GO" id="GO:0046872">
    <property type="term" value="F:metal ion binding"/>
    <property type="evidence" value="ECO:0007669"/>
    <property type="project" value="UniProtKB-KW"/>
</dbReference>
<dbReference type="GO" id="GO:0006882">
    <property type="term" value="P:intracellular zinc ion homeostasis"/>
    <property type="evidence" value="ECO:0007669"/>
    <property type="project" value="TreeGrafter"/>
</dbReference>
<keyword evidence="6" id="KW-0479">Metal-binding</keyword>
<dbReference type="GO" id="GO:0038023">
    <property type="term" value="F:signaling receptor activity"/>
    <property type="evidence" value="ECO:0007669"/>
    <property type="project" value="TreeGrafter"/>
</dbReference>
<evidence type="ECO:0000256" key="1">
    <source>
        <dbReference type="ARBA" id="ARBA00004141"/>
    </source>
</evidence>
<keyword evidence="3 7" id="KW-0812">Transmembrane</keyword>
<dbReference type="AlphaFoldDB" id="A0A1Y1Z168"/>
<dbReference type="PANTHER" id="PTHR20855:SF52">
    <property type="entry name" value="ADIPONECTIN RECEPTOR PROTEIN"/>
    <property type="match status" value="1"/>
</dbReference>
<keyword evidence="5 7" id="KW-0472">Membrane</keyword>
<sequence>MGTQRRRGSRTAMYEAAKAPLLDDSVSLESIFTAVDISGLISRRGGYKTLSWDQIAPWQRDNHFLLRGYRKESDSLFDTIASLGYLHNETVNIYSHLIGAIIFLLIGVGFYRDLESRYPYSTQADIYAFTAFILSCATCFLLSALCHLLSSHSVTGARLGTTLDYLGIVVFIEGTCLSGFYYGLHEHERLLWFYWAMILAVGMACIIATLDSKFHTPAWRHLRATLFVSLGLISIFPILHGICIYGFGELESMMGLRWSAVQGFFYILGCVIFSTCVPEKWYPGNFDFFGASHQLFHFCALTAAASQLNALIIAFDYIHRYDKR</sequence>
<dbReference type="STRING" id="1231657.A0A1Y1Z168"/>
<proteinExistence type="inferred from homology"/>
<feature type="transmembrane region" description="Helical" evidence="7">
    <location>
        <begin position="222"/>
        <end position="248"/>
    </location>
</feature>
<organism evidence="8 9">
    <name type="scientific">Clohesyomyces aquaticus</name>
    <dbReference type="NCBI Taxonomy" id="1231657"/>
    <lineage>
        <taxon>Eukaryota</taxon>
        <taxon>Fungi</taxon>
        <taxon>Dikarya</taxon>
        <taxon>Ascomycota</taxon>
        <taxon>Pezizomycotina</taxon>
        <taxon>Dothideomycetes</taxon>
        <taxon>Pleosporomycetidae</taxon>
        <taxon>Pleosporales</taxon>
        <taxon>Lindgomycetaceae</taxon>
        <taxon>Clohesyomyces</taxon>
    </lineage>
</organism>
<evidence type="ECO:0000256" key="4">
    <source>
        <dbReference type="ARBA" id="ARBA00022989"/>
    </source>
</evidence>
<comment type="caution">
    <text evidence="8">The sequence shown here is derived from an EMBL/GenBank/DDBJ whole genome shotgun (WGS) entry which is preliminary data.</text>
</comment>
<feature type="transmembrane region" description="Helical" evidence="7">
    <location>
        <begin position="191"/>
        <end position="210"/>
    </location>
</feature>
<keyword evidence="6" id="KW-0862">Zinc</keyword>
<dbReference type="PANTHER" id="PTHR20855">
    <property type="entry name" value="ADIPOR/PROGESTIN RECEPTOR-RELATED"/>
    <property type="match status" value="1"/>
</dbReference>
<feature type="transmembrane region" description="Helical" evidence="7">
    <location>
        <begin position="93"/>
        <end position="114"/>
    </location>
</feature>
<dbReference type="EMBL" id="MCFA01000145">
    <property type="protein sequence ID" value="ORY03565.1"/>
    <property type="molecule type" value="Genomic_DNA"/>
</dbReference>
<evidence type="ECO:0000313" key="8">
    <source>
        <dbReference type="EMBL" id="ORY03565.1"/>
    </source>
</evidence>
<dbReference type="Proteomes" id="UP000193144">
    <property type="component" value="Unassembled WGS sequence"/>
</dbReference>
<feature type="binding site" evidence="6">
    <location>
        <position position="293"/>
    </location>
    <ligand>
        <name>Zn(2+)</name>
        <dbReference type="ChEBI" id="CHEBI:29105"/>
    </ligand>
</feature>
<evidence type="ECO:0000256" key="3">
    <source>
        <dbReference type="ARBA" id="ARBA00022692"/>
    </source>
</evidence>
<accession>A0A1Y1Z168</accession>
<dbReference type="OrthoDB" id="529367at2759"/>
<dbReference type="Pfam" id="PF03006">
    <property type="entry name" value="HlyIII"/>
    <property type="match status" value="1"/>
</dbReference>
<keyword evidence="4 7" id="KW-1133">Transmembrane helix</keyword>
<evidence type="ECO:0000256" key="6">
    <source>
        <dbReference type="PIRSR" id="PIRSR604254-1"/>
    </source>
</evidence>
<reference evidence="8 9" key="1">
    <citation type="submission" date="2016-07" db="EMBL/GenBank/DDBJ databases">
        <title>Pervasive Adenine N6-methylation of Active Genes in Fungi.</title>
        <authorList>
            <consortium name="DOE Joint Genome Institute"/>
            <person name="Mondo S.J."/>
            <person name="Dannebaum R.O."/>
            <person name="Kuo R.C."/>
            <person name="Labutti K."/>
            <person name="Haridas S."/>
            <person name="Kuo A."/>
            <person name="Salamov A."/>
            <person name="Ahrendt S.R."/>
            <person name="Lipzen A."/>
            <person name="Sullivan W."/>
            <person name="Andreopoulos W.B."/>
            <person name="Clum A."/>
            <person name="Lindquist E."/>
            <person name="Daum C."/>
            <person name="Ramamoorthy G.K."/>
            <person name="Gryganskyi A."/>
            <person name="Culley D."/>
            <person name="Magnuson J.K."/>
            <person name="James T.Y."/>
            <person name="O'Malley M.A."/>
            <person name="Stajich J.E."/>
            <person name="Spatafora J.W."/>
            <person name="Visel A."/>
            <person name="Grigoriev I.V."/>
        </authorList>
    </citation>
    <scope>NUCLEOTIDE SEQUENCE [LARGE SCALE GENOMIC DNA]</scope>
    <source>
        <strain evidence="8 9">CBS 115471</strain>
    </source>
</reference>
<feature type="binding site" evidence="6">
    <location>
        <position position="147"/>
    </location>
    <ligand>
        <name>Zn(2+)</name>
        <dbReference type="ChEBI" id="CHEBI:29105"/>
    </ligand>
</feature>
<feature type="transmembrane region" description="Helical" evidence="7">
    <location>
        <begin position="126"/>
        <end position="145"/>
    </location>
</feature>
<comment type="similarity">
    <text evidence="2">Belongs to the ADIPOR family.</text>
</comment>
<feature type="binding site" evidence="6">
    <location>
        <position position="297"/>
    </location>
    <ligand>
        <name>Zn(2+)</name>
        <dbReference type="ChEBI" id="CHEBI:29105"/>
    </ligand>
</feature>
<feature type="transmembrane region" description="Helical" evidence="7">
    <location>
        <begin position="295"/>
        <end position="318"/>
    </location>
</feature>
<comment type="subcellular location">
    <subcellularLocation>
        <location evidence="1">Membrane</location>
        <topology evidence="1">Multi-pass membrane protein</topology>
    </subcellularLocation>
</comment>
<keyword evidence="9" id="KW-1185">Reference proteome</keyword>
<evidence type="ECO:0000256" key="5">
    <source>
        <dbReference type="ARBA" id="ARBA00023136"/>
    </source>
</evidence>
<dbReference type="GO" id="GO:0016020">
    <property type="term" value="C:membrane"/>
    <property type="evidence" value="ECO:0007669"/>
    <property type="project" value="UniProtKB-SubCell"/>
</dbReference>